<dbReference type="Proteomes" id="UP000006729">
    <property type="component" value="Chromosome 1"/>
</dbReference>
<dbReference type="HOGENOM" id="CLU_1974305_0_0_1"/>
<name>B9GG26_POPTR</name>
<sequence>MVKGEYQAMLPRLTTEGGKETSARSLVGSLSSTRRESLSLKVSGTTTEEEIEENPIIVDELPIHKGLVYKETMVGARVPDVVKGLGCMWIPTLLPSCFVSDFEDVFPIRAATAHRGEYLAKEPRLDI</sequence>
<dbReference type="AlphaFoldDB" id="B9GG26"/>
<accession>B9GG26</accession>
<organism evidence="1 2">
    <name type="scientific">Populus trichocarpa</name>
    <name type="common">Western balsam poplar</name>
    <name type="synonym">Populus balsamifera subsp. trichocarpa</name>
    <dbReference type="NCBI Taxonomy" id="3694"/>
    <lineage>
        <taxon>Eukaryota</taxon>
        <taxon>Viridiplantae</taxon>
        <taxon>Streptophyta</taxon>
        <taxon>Embryophyta</taxon>
        <taxon>Tracheophyta</taxon>
        <taxon>Spermatophyta</taxon>
        <taxon>Magnoliopsida</taxon>
        <taxon>eudicotyledons</taxon>
        <taxon>Gunneridae</taxon>
        <taxon>Pentapetalae</taxon>
        <taxon>rosids</taxon>
        <taxon>fabids</taxon>
        <taxon>Malpighiales</taxon>
        <taxon>Salicaceae</taxon>
        <taxon>Saliceae</taxon>
        <taxon>Populus</taxon>
    </lineage>
</organism>
<protein>
    <submittedName>
        <fullName evidence="1">Uncharacterized protein</fullName>
    </submittedName>
</protein>
<keyword evidence="2" id="KW-1185">Reference proteome</keyword>
<proteinExistence type="predicted"/>
<evidence type="ECO:0000313" key="2">
    <source>
        <dbReference type="Proteomes" id="UP000006729"/>
    </source>
</evidence>
<dbReference type="EMBL" id="CM009290">
    <property type="protein sequence ID" value="PNT55259.1"/>
    <property type="molecule type" value="Genomic_DNA"/>
</dbReference>
<gene>
    <name evidence="1" type="ORF">POPTR_001G182800</name>
</gene>
<evidence type="ECO:0000313" key="1">
    <source>
        <dbReference type="EMBL" id="PNT55259.1"/>
    </source>
</evidence>
<dbReference type="InParanoid" id="B9GG26"/>
<reference evidence="1 2" key="1">
    <citation type="journal article" date="2006" name="Science">
        <title>The genome of black cottonwood, Populus trichocarpa (Torr. &amp; Gray).</title>
        <authorList>
            <person name="Tuskan G.A."/>
            <person name="Difazio S."/>
            <person name="Jansson S."/>
            <person name="Bohlmann J."/>
            <person name="Grigoriev I."/>
            <person name="Hellsten U."/>
            <person name="Putnam N."/>
            <person name="Ralph S."/>
            <person name="Rombauts S."/>
            <person name="Salamov A."/>
            <person name="Schein J."/>
            <person name="Sterck L."/>
            <person name="Aerts A."/>
            <person name="Bhalerao R.R."/>
            <person name="Bhalerao R.P."/>
            <person name="Blaudez D."/>
            <person name="Boerjan W."/>
            <person name="Brun A."/>
            <person name="Brunner A."/>
            <person name="Busov V."/>
            <person name="Campbell M."/>
            <person name="Carlson J."/>
            <person name="Chalot M."/>
            <person name="Chapman J."/>
            <person name="Chen G.L."/>
            <person name="Cooper D."/>
            <person name="Coutinho P.M."/>
            <person name="Couturier J."/>
            <person name="Covert S."/>
            <person name="Cronk Q."/>
            <person name="Cunningham R."/>
            <person name="Davis J."/>
            <person name="Degroeve S."/>
            <person name="Dejardin A."/>
            <person name="Depamphilis C."/>
            <person name="Detter J."/>
            <person name="Dirks B."/>
            <person name="Dubchak I."/>
            <person name="Duplessis S."/>
            <person name="Ehlting J."/>
            <person name="Ellis B."/>
            <person name="Gendler K."/>
            <person name="Goodstein D."/>
            <person name="Gribskov M."/>
            <person name="Grimwood J."/>
            <person name="Groover A."/>
            <person name="Gunter L."/>
            <person name="Hamberger B."/>
            <person name="Heinze B."/>
            <person name="Helariutta Y."/>
            <person name="Henrissat B."/>
            <person name="Holligan D."/>
            <person name="Holt R."/>
            <person name="Huang W."/>
            <person name="Islam-Faridi N."/>
            <person name="Jones S."/>
            <person name="Jones-Rhoades M."/>
            <person name="Jorgensen R."/>
            <person name="Joshi C."/>
            <person name="Kangasjarvi J."/>
            <person name="Karlsson J."/>
            <person name="Kelleher C."/>
            <person name="Kirkpatrick R."/>
            <person name="Kirst M."/>
            <person name="Kohler A."/>
            <person name="Kalluri U."/>
            <person name="Larimer F."/>
            <person name="Leebens-Mack J."/>
            <person name="Leple J.C."/>
            <person name="Locascio P."/>
            <person name="Lou Y."/>
            <person name="Lucas S."/>
            <person name="Martin F."/>
            <person name="Montanini B."/>
            <person name="Napoli C."/>
            <person name="Nelson D.R."/>
            <person name="Nelson C."/>
            <person name="Nieminen K."/>
            <person name="Nilsson O."/>
            <person name="Pereda V."/>
            <person name="Peter G."/>
            <person name="Philippe R."/>
            <person name="Pilate G."/>
            <person name="Poliakov A."/>
            <person name="Razumovskaya J."/>
            <person name="Richardson P."/>
            <person name="Rinaldi C."/>
            <person name="Ritland K."/>
            <person name="Rouze P."/>
            <person name="Ryaboy D."/>
            <person name="Schmutz J."/>
            <person name="Schrader J."/>
            <person name="Segerman B."/>
            <person name="Shin H."/>
            <person name="Siddiqui A."/>
            <person name="Sterky F."/>
            <person name="Terry A."/>
            <person name="Tsai C.J."/>
            <person name="Uberbacher E."/>
            <person name="Unneberg P."/>
            <person name="Vahala J."/>
            <person name="Wall K."/>
            <person name="Wessler S."/>
            <person name="Yang G."/>
            <person name="Yin T."/>
            <person name="Douglas C."/>
            <person name="Marra M."/>
            <person name="Sandberg G."/>
            <person name="Van de Peer Y."/>
            <person name="Rokhsar D."/>
        </authorList>
    </citation>
    <scope>NUCLEOTIDE SEQUENCE [LARGE SCALE GENOMIC DNA]</scope>
    <source>
        <strain evidence="2">cv. Nisqually</strain>
    </source>
</reference>